<name>A0A061GJ26_THECC</name>
<protein>
    <submittedName>
        <fullName evidence="2">Uncharacterized protein</fullName>
    </submittedName>
</protein>
<dbReference type="Gramene" id="EOY29541">
    <property type="protein sequence ID" value="EOY29541"/>
    <property type="gene ID" value="TCM_037048"/>
</dbReference>
<dbReference type="EMBL" id="CM001887">
    <property type="protein sequence ID" value="EOY29541.1"/>
    <property type="molecule type" value="Genomic_DNA"/>
</dbReference>
<dbReference type="HOGENOM" id="CLU_2517168_0_0_1"/>
<dbReference type="AlphaFoldDB" id="A0A061GJ26"/>
<dbReference type="InParanoid" id="A0A061GJ26"/>
<evidence type="ECO:0000313" key="2">
    <source>
        <dbReference type="EMBL" id="EOY29541.1"/>
    </source>
</evidence>
<feature type="region of interest" description="Disordered" evidence="1">
    <location>
        <begin position="1"/>
        <end position="21"/>
    </location>
</feature>
<reference evidence="2 3" key="1">
    <citation type="journal article" date="2013" name="Genome Biol.">
        <title>The genome sequence of the most widely cultivated cacao type and its use to identify candidate genes regulating pod color.</title>
        <authorList>
            <person name="Motamayor J.C."/>
            <person name="Mockaitis K."/>
            <person name="Schmutz J."/>
            <person name="Haiminen N."/>
            <person name="Iii D.L."/>
            <person name="Cornejo O."/>
            <person name="Findley S.D."/>
            <person name="Zheng P."/>
            <person name="Utro F."/>
            <person name="Royaert S."/>
            <person name="Saski C."/>
            <person name="Jenkins J."/>
            <person name="Podicheti R."/>
            <person name="Zhao M."/>
            <person name="Scheffler B.E."/>
            <person name="Stack J.C."/>
            <person name="Feltus F.A."/>
            <person name="Mustiga G.M."/>
            <person name="Amores F."/>
            <person name="Phillips W."/>
            <person name="Marelli J.P."/>
            <person name="May G.D."/>
            <person name="Shapiro H."/>
            <person name="Ma J."/>
            <person name="Bustamante C.D."/>
            <person name="Schnell R.J."/>
            <person name="Main D."/>
            <person name="Gilbert D."/>
            <person name="Parida L."/>
            <person name="Kuhn D.N."/>
        </authorList>
    </citation>
    <scope>NUCLEOTIDE SEQUENCE [LARGE SCALE GENOMIC DNA]</scope>
    <source>
        <strain evidence="3">cv. Matina 1-6</strain>
    </source>
</reference>
<proteinExistence type="predicted"/>
<gene>
    <name evidence="2" type="ORF">TCM_037048</name>
</gene>
<dbReference type="Proteomes" id="UP000026915">
    <property type="component" value="Chromosome 9"/>
</dbReference>
<evidence type="ECO:0000256" key="1">
    <source>
        <dbReference type="SAM" id="MobiDB-lite"/>
    </source>
</evidence>
<sequence>MDSGYLGNVDDGAQKKEDDGQDWILASRNVTINEREAVDCMELMEHSAWLKVDDDERCLGKGIGQGSGSTKAGSDDVGAPIGLGR</sequence>
<organism evidence="2 3">
    <name type="scientific">Theobroma cacao</name>
    <name type="common">Cacao</name>
    <name type="synonym">Cocoa</name>
    <dbReference type="NCBI Taxonomy" id="3641"/>
    <lineage>
        <taxon>Eukaryota</taxon>
        <taxon>Viridiplantae</taxon>
        <taxon>Streptophyta</taxon>
        <taxon>Embryophyta</taxon>
        <taxon>Tracheophyta</taxon>
        <taxon>Spermatophyta</taxon>
        <taxon>Magnoliopsida</taxon>
        <taxon>eudicotyledons</taxon>
        <taxon>Gunneridae</taxon>
        <taxon>Pentapetalae</taxon>
        <taxon>rosids</taxon>
        <taxon>malvids</taxon>
        <taxon>Malvales</taxon>
        <taxon>Malvaceae</taxon>
        <taxon>Byttnerioideae</taxon>
        <taxon>Theobroma</taxon>
    </lineage>
</organism>
<accession>A0A061GJ26</accession>
<feature type="region of interest" description="Disordered" evidence="1">
    <location>
        <begin position="62"/>
        <end position="85"/>
    </location>
</feature>
<keyword evidence="3" id="KW-1185">Reference proteome</keyword>
<evidence type="ECO:0000313" key="3">
    <source>
        <dbReference type="Proteomes" id="UP000026915"/>
    </source>
</evidence>